<evidence type="ECO:0000259" key="9">
    <source>
        <dbReference type="Pfam" id="PF08263"/>
    </source>
</evidence>
<name>A0A835BTH8_9POAL</name>
<dbReference type="AlphaFoldDB" id="A0A835BTH8"/>
<proteinExistence type="predicted"/>
<evidence type="ECO:0000256" key="3">
    <source>
        <dbReference type="ARBA" id="ARBA00022692"/>
    </source>
</evidence>
<dbReference type="Gene3D" id="3.80.10.10">
    <property type="entry name" value="Ribonuclease Inhibitor"/>
    <property type="match status" value="1"/>
</dbReference>
<dbReference type="PANTHER" id="PTHR47988">
    <property type="entry name" value="SOMATIC EMBRYOGENESIS RECEPTOR KINASE 1"/>
    <property type="match status" value="1"/>
</dbReference>
<organism evidence="10 11">
    <name type="scientific">Digitaria exilis</name>
    <dbReference type="NCBI Taxonomy" id="1010633"/>
    <lineage>
        <taxon>Eukaryota</taxon>
        <taxon>Viridiplantae</taxon>
        <taxon>Streptophyta</taxon>
        <taxon>Embryophyta</taxon>
        <taxon>Tracheophyta</taxon>
        <taxon>Spermatophyta</taxon>
        <taxon>Magnoliopsida</taxon>
        <taxon>Liliopsida</taxon>
        <taxon>Poales</taxon>
        <taxon>Poaceae</taxon>
        <taxon>PACMAD clade</taxon>
        <taxon>Panicoideae</taxon>
        <taxon>Panicodae</taxon>
        <taxon>Paniceae</taxon>
        <taxon>Anthephorinae</taxon>
        <taxon>Digitaria</taxon>
    </lineage>
</organism>
<dbReference type="OrthoDB" id="678365at2759"/>
<evidence type="ECO:0000256" key="8">
    <source>
        <dbReference type="SAM" id="SignalP"/>
    </source>
</evidence>
<dbReference type="InterPro" id="IPR032675">
    <property type="entry name" value="LRR_dom_sf"/>
</dbReference>
<dbReference type="GO" id="GO:0016020">
    <property type="term" value="C:membrane"/>
    <property type="evidence" value="ECO:0007669"/>
    <property type="project" value="UniProtKB-SubCell"/>
</dbReference>
<keyword evidence="4 8" id="KW-0732">Signal</keyword>
<keyword evidence="2" id="KW-0433">Leucine-rich repeat</keyword>
<keyword evidence="5" id="KW-0677">Repeat</keyword>
<dbReference type="SUPFAM" id="SSF52058">
    <property type="entry name" value="L domain-like"/>
    <property type="match status" value="1"/>
</dbReference>
<dbReference type="Pfam" id="PF08263">
    <property type="entry name" value="LRRNT_2"/>
    <property type="match status" value="1"/>
</dbReference>
<dbReference type="PRINTS" id="PR00019">
    <property type="entry name" value="LEURICHRPT"/>
</dbReference>
<comment type="caution">
    <text evidence="10">The sequence shown here is derived from an EMBL/GenBank/DDBJ whole genome shotgun (WGS) entry which is preliminary data.</text>
</comment>
<keyword evidence="11" id="KW-1185">Reference proteome</keyword>
<feature type="chain" id="PRO_5032970236" description="Leucine-rich repeat-containing N-terminal plant-type domain-containing protein" evidence="8">
    <location>
        <begin position="20"/>
        <end position="242"/>
    </location>
</feature>
<evidence type="ECO:0000256" key="5">
    <source>
        <dbReference type="ARBA" id="ARBA00022737"/>
    </source>
</evidence>
<evidence type="ECO:0000256" key="7">
    <source>
        <dbReference type="ARBA" id="ARBA00023136"/>
    </source>
</evidence>
<feature type="domain" description="Leucine-rich repeat-containing N-terminal plant-type" evidence="9">
    <location>
        <begin position="30"/>
        <end position="68"/>
    </location>
</feature>
<feature type="signal peptide" evidence="8">
    <location>
        <begin position="1"/>
        <end position="19"/>
    </location>
</feature>
<sequence length="242" mass="25723">MTHLHGLLLLLPCIALLLGAVIPAIAGGQREAEALLKWKASLTDSDASLTSWSNATSSPCNWAFVNCSSTGDVTALIIINARINGTLSGLDFSAFPHLEELVLEQNDLYGTIPEGIDNLTSLISLGMHGQRLSGPIPRSIGQLKQLAHLQLAYLELSGTIPIEIGNLTSLQEMQLSGNGLTGLIPTAIGKLEKLSSLDLSSNNLKGSIPSQIGNMTELEMMYLASNYLEGELPDTLSSSKAW</sequence>
<dbReference type="InterPro" id="IPR013210">
    <property type="entry name" value="LRR_N_plant-typ"/>
</dbReference>
<evidence type="ECO:0000313" key="11">
    <source>
        <dbReference type="Proteomes" id="UP000636709"/>
    </source>
</evidence>
<dbReference type="EMBL" id="JACEFO010001739">
    <property type="protein sequence ID" value="KAF8714063.1"/>
    <property type="molecule type" value="Genomic_DNA"/>
</dbReference>
<protein>
    <recommendedName>
        <fullName evidence="9">Leucine-rich repeat-containing N-terminal plant-type domain-containing protein</fullName>
    </recommendedName>
</protein>
<reference evidence="10" key="1">
    <citation type="submission" date="2020-07" db="EMBL/GenBank/DDBJ databases">
        <title>Genome sequence and genetic diversity analysis of an under-domesticated orphan crop, white fonio (Digitaria exilis).</title>
        <authorList>
            <person name="Bennetzen J.L."/>
            <person name="Chen S."/>
            <person name="Ma X."/>
            <person name="Wang X."/>
            <person name="Yssel A.E.J."/>
            <person name="Chaluvadi S.R."/>
            <person name="Johnson M."/>
            <person name="Gangashetty P."/>
            <person name="Hamidou F."/>
            <person name="Sanogo M.D."/>
            <person name="Zwaenepoel A."/>
            <person name="Wallace J."/>
            <person name="Van De Peer Y."/>
            <person name="Van Deynze A."/>
        </authorList>
    </citation>
    <scope>NUCLEOTIDE SEQUENCE</scope>
    <source>
        <tissue evidence="10">Leaves</tissue>
    </source>
</reference>
<evidence type="ECO:0000256" key="6">
    <source>
        <dbReference type="ARBA" id="ARBA00022989"/>
    </source>
</evidence>
<evidence type="ECO:0000256" key="2">
    <source>
        <dbReference type="ARBA" id="ARBA00022614"/>
    </source>
</evidence>
<accession>A0A835BTH8</accession>
<dbReference type="InterPro" id="IPR003591">
    <property type="entry name" value="Leu-rich_rpt_typical-subtyp"/>
</dbReference>
<gene>
    <name evidence="10" type="ORF">HU200_028058</name>
</gene>
<evidence type="ECO:0000256" key="4">
    <source>
        <dbReference type="ARBA" id="ARBA00022729"/>
    </source>
</evidence>
<dbReference type="Pfam" id="PF13855">
    <property type="entry name" value="LRR_8"/>
    <property type="match status" value="1"/>
</dbReference>
<keyword evidence="6" id="KW-1133">Transmembrane helix</keyword>
<dbReference type="FunFam" id="3.80.10.10:FF:000400">
    <property type="entry name" value="Nuclear pore complex protein NUP107"/>
    <property type="match status" value="1"/>
</dbReference>
<dbReference type="SMART" id="SM00369">
    <property type="entry name" value="LRR_TYP"/>
    <property type="match status" value="3"/>
</dbReference>
<keyword evidence="3" id="KW-0812">Transmembrane</keyword>
<dbReference type="InterPro" id="IPR001611">
    <property type="entry name" value="Leu-rich_rpt"/>
</dbReference>
<dbReference type="Proteomes" id="UP000636709">
    <property type="component" value="Unassembled WGS sequence"/>
</dbReference>
<dbReference type="Pfam" id="PF00560">
    <property type="entry name" value="LRR_1"/>
    <property type="match status" value="1"/>
</dbReference>
<keyword evidence="7" id="KW-0472">Membrane</keyword>
<evidence type="ECO:0000256" key="1">
    <source>
        <dbReference type="ARBA" id="ARBA00004370"/>
    </source>
</evidence>
<comment type="subcellular location">
    <subcellularLocation>
        <location evidence="1">Membrane</location>
    </subcellularLocation>
</comment>
<evidence type="ECO:0000313" key="10">
    <source>
        <dbReference type="EMBL" id="KAF8714063.1"/>
    </source>
</evidence>